<dbReference type="PROSITE" id="PS50887">
    <property type="entry name" value="GGDEF"/>
    <property type="match status" value="1"/>
</dbReference>
<evidence type="ECO:0000313" key="3">
    <source>
        <dbReference type="Proteomes" id="UP000028302"/>
    </source>
</evidence>
<protein>
    <recommendedName>
        <fullName evidence="1">GGDEF domain-containing protein</fullName>
    </recommendedName>
</protein>
<dbReference type="InterPro" id="IPR052163">
    <property type="entry name" value="DGC-Regulatory_Protein"/>
</dbReference>
<gene>
    <name evidence="2" type="ORF">C41B8_17813</name>
</gene>
<dbReference type="InterPro" id="IPR029016">
    <property type="entry name" value="GAF-like_dom_sf"/>
</dbReference>
<evidence type="ECO:0000259" key="1">
    <source>
        <dbReference type="PROSITE" id="PS50887"/>
    </source>
</evidence>
<dbReference type="STRING" id="1304275.C41B8_17813"/>
<dbReference type="Pfam" id="PF01590">
    <property type="entry name" value="GAF"/>
    <property type="match status" value="1"/>
</dbReference>
<keyword evidence="3" id="KW-1185">Reference proteome</keyword>
<dbReference type="Pfam" id="PF00990">
    <property type="entry name" value="GGDEF"/>
    <property type="match status" value="1"/>
</dbReference>
<dbReference type="NCBIfam" id="TIGR00254">
    <property type="entry name" value="GGDEF"/>
    <property type="match status" value="1"/>
</dbReference>
<sequence length="509" mass="57230">MGGQATAIRQSADESIERFAQRIASADGLEALCRPLLDLLQRISGLDSVYLTEIDWQQHEERIRFVRNEGECKVTEGLRLPWRDTLCRRALDEDVRVESNVPRRWPQSETARELGIMTYVSTPVRIHDHEVLGTLCGISARSRHVSSEVLDLMDMFAQLMATQIERERGAEAERGRAQAAERSAALFAALSEIGQICSGARALEPALVDCAQRLRQLAPEARVDVITPAKSVSGPGRALYDWARRCCRSNAMTEGAGWWRRGQNGWAEWAAETFIDDRWTNIGLACALHEGEFHGALLIRLEEALPNQHAMQQAIQSLALHLSLLTTRERLESNLRSAYEELERQSLCDPLTGLSNRRGFERDARRLAAKVRRRGGLACVIFIDLDGFKALNDRHGHELGDRFLIEFARRLGTATRTDETCARYGGDEFVMLAHLDAERQAESMRTRLAACLAGRYRLDGIDIDYAGPSIGIAVQDDHDEPVGDLLARADRAMYEQKRTRRRTGGPQRF</sequence>
<dbReference type="InterPro" id="IPR000160">
    <property type="entry name" value="GGDEF_dom"/>
</dbReference>
<dbReference type="OrthoDB" id="766410at2"/>
<dbReference type="Gene3D" id="3.30.450.40">
    <property type="match status" value="1"/>
</dbReference>
<dbReference type="Proteomes" id="UP000028302">
    <property type="component" value="Unassembled WGS sequence"/>
</dbReference>
<dbReference type="RefSeq" id="WP_051883746.1">
    <property type="nucleotide sequence ID" value="NZ_APNK01000048.1"/>
</dbReference>
<dbReference type="AlphaFoldDB" id="A0A084IGL7"/>
<evidence type="ECO:0000313" key="2">
    <source>
        <dbReference type="EMBL" id="KEZ75851.1"/>
    </source>
</evidence>
<dbReference type="Gene3D" id="3.30.70.270">
    <property type="match status" value="1"/>
</dbReference>
<proteinExistence type="predicted"/>
<accession>A0A084IGL7</accession>
<reference evidence="2 3" key="1">
    <citation type="submission" date="2013-03" db="EMBL/GenBank/DDBJ databases">
        <title>Salinisphaera hydrothermalis C41B8 Genome Sequencing.</title>
        <authorList>
            <person name="Li C."/>
            <person name="Lai Q."/>
            <person name="Shao Z."/>
        </authorList>
    </citation>
    <scope>NUCLEOTIDE SEQUENCE [LARGE SCALE GENOMIC DNA]</scope>
    <source>
        <strain evidence="2 3">C41B8</strain>
    </source>
</reference>
<dbReference type="InterPro" id="IPR043128">
    <property type="entry name" value="Rev_trsase/Diguanyl_cyclase"/>
</dbReference>
<comment type="caution">
    <text evidence="2">The sequence shown here is derived from an EMBL/GenBank/DDBJ whole genome shotgun (WGS) entry which is preliminary data.</text>
</comment>
<name>A0A084IGL7_SALHC</name>
<dbReference type="InterPro" id="IPR029787">
    <property type="entry name" value="Nucleotide_cyclase"/>
</dbReference>
<feature type="domain" description="GGDEF" evidence="1">
    <location>
        <begin position="376"/>
        <end position="509"/>
    </location>
</feature>
<dbReference type="eggNOG" id="COG2203">
    <property type="taxonomic scope" value="Bacteria"/>
</dbReference>
<dbReference type="SMART" id="SM00267">
    <property type="entry name" value="GGDEF"/>
    <property type="match status" value="1"/>
</dbReference>
<dbReference type="SMART" id="SM00065">
    <property type="entry name" value="GAF"/>
    <property type="match status" value="1"/>
</dbReference>
<dbReference type="SUPFAM" id="SSF55073">
    <property type="entry name" value="Nucleotide cyclase"/>
    <property type="match status" value="1"/>
</dbReference>
<dbReference type="PATRIC" id="fig|1304275.5.peg.3642"/>
<organism evidence="2 3">
    <name type="scientific">Salinisphaera hydrothermalis (strain C41B8)</name>
    <dbReference type="NCBI Taxonomy" id="1304275"/>
    <lineage>
        <taxon>Bacteria</taxon>
        <taxon>Pseudomonadati</taxon>
        <taxon>Pseudomonadota</taxon>
        <taxon>Gammaproteobacteria</taxon>
        <taxon>Salinisphaerales</taxon>
        <taxon>Salinisphaeraceae</taxon>
        <taxon>Salinisphaera</taxon>
    </lineage>
</organism>
<dbReference type="CDD" id="cd01949">
    <property type="entry name" value="GGDEF"/>
    <property type="match status" value="1"/>
</dbReference>
<dbReference type="SUPFAM" id="SSF55781">
    <property type="entry name" value="GAF domain-like"/>
    <property type="match status" value="1"/>
</dbReference>
<dbReference type="PANTHER" id="PTHR46663:SF4">
    <property type="entry name" value="DIGUANYLATE CYCLASE DGCT-RELATED"/>
    <property type="match status" value="1"/>
</dbReference>
<dbReference type="EMBL" id="APNK01000048">
    <property type="protein sequence ID" value="KEZ75851.1"/>
    <property type="molecule type" value="Genomic_DNA"/>
</dbReference>
<dbReference type="eggNOG" id="COG2199">
    <property type="taxonomic scope" value="Bacteria"/>
</dbReference>
<dbReference type="InterPro" id="IPR003018">
    <property type="entry name" value="GAF"/>
</dbReference>
<dbReference type="PANTHER" id="PTHR46663">
    <property type="entry name" value="DIGUANYLATE CYCLASE DGCT-RELATED"/>
    <property type="match status" value="1"/>
</dbReference>